<evidence type="ECO:0000313" key="2">
    <source>
        <dbReference type="EMBL" id="RCJ00610.1"/>
    </source>
</evidence>
<gene>
    <name evidence="2" type="ORF">DSQ42_03300</name>
</gene>
<evidence type="ECO:0000313" key="3">
    <source>
        <dbReference type="Proteomes" id="UP000253077"/>
    </source>
</evidence>
<accession>A0AAX1QZ80</accession>
<dbReference type="Proteomes" id="UP000253077">
    <property type="component" value="Unassembled WGS sequence"/>
</dbReference>
<evidence type="ECO:0000256" key="1">
    <source>
        <dbReference type="SAM" id="Phobius"/>
    </source>
</evidence>
<keyword evidence="1" id="KW-0812">Transmembrane</keyword>
<keyword evidence="1" id="KW-1133">Transmembrane helix</keyword>
<dbReference type="RefSeq" id="WP_004027145.1">
    <property type="nucleotide sequence ID" value="NZ_CP039963.1"/>
</dbReference>
<dbReference type="PROSITE" id="PS51257">
    <property type="entry name" value="PROKAR_LIPOPROTEIN"/>
    <property type="match status" value="1"/>
</dbReference>
<name>A0AAX1QZ80_UREUR</name>
<proteinExistence type="predicted"/>
<keyword evidence="1" id="KW-0472">Membrane</keyword>
<reference evidence="2 3" key="1">
    <citation type="submission" date="2018-07" db="EMBL/GenBank/DDBJ databases">
        <title>Ureaplasma urealyticum 1000 the multidrug-resistant clinical isolate obtained from scrapings of the urogenital tract of a woman with inflammatory diseases of the reproductive organs.</title>
        <authorList>
            <person name="Kolesnikova E.A."/>
            <person name="Alekseeva A.E."/>
            <person name="Brusnigina N.F."/>
            <person name="Makhova M.A."/>
        </authorList>
    </citation>
    <scope>NUCLEOTIDE SEQUENCE [LARGE SCALE GENOMIC DNA]</scope>
    <source>
        <strain evidence="2 3">1000</strain>
    </source>
</reference>
<feature type="transmembrane region" description="Helical" evidence="1">
    <location>
        <begin position="12"/>
        <end position="31"/>
    </location>
</feature>
<sequence length="398" mass="46592">MKTKSNLRTRLIAFISTILATIVISLVLITSCSTTNTKKPTISQDTQIKFKSITNNSINLANEKQILNQAQDSETKVFFNLYESLKIYFEQTIKRSLYLYYSYNFALLNLYNAKYHVQLNDFSLIYNRNQNPNDTSFDVNYQVSLVVDDLGDINIKTKPQFYEPIPPDQKVKNEDYRFTKKIKNFWFGSKKAILDYFNQAISMRINYSNVKIYRSIVKYPDSKDHYEGYTMTSGSFYRWFKQAMSIDDDQNKVRYMINEISDLNVDDDVKLFNLNEAILKQTFVIDRPPKIPIKPERDLVYANIWNNSLNDFNFSPIAFLAPTFIKKDAQKLTPLDLKTNKEYLNDLYTKVLVEGQKNNNALIKGKYVIYNMYDYFDLTLEPEKPGGVHHCHADGYCH</sequence>
<dbReference type="AlphaFoldDB" id="A0AAX1QZ80"/>
<dbReference type="EMBL" id="QOKT01000027">
    <property type="protein sequence ID" value="RCJ00610.1"/>
    <property type="molecule type" value="Genomic_DNA"/>
</dbReference>
<protein>
    <recommendedName>
        <fullName evidence="4">Iron ABC transporter substrate-binding protein</fullName>
    </recommendedName>
</protein>
<organism evidence="2 3">
    <name type="scientific">Ureaplasma urealyticum</name>
    <name type="common">Ureaplasma urealyticum biotype 2</name>
    <dbReference type="NCBI Taxonomy" id="2130"/>
    <lineage>
        <taxon>Bacteria</taxon>
        <taxon>Bacillati</taxon>
        <taxon>Mycoplasmatota</taxon>
        <taxon>Mycoplasmoidales</taxon>
        <taxon>Mycoplasmoidaceae</taxon>
        <taxon>Ureaplasma</taxon>
    </lineage>
</organism>
<comment type="caution">
    <text evidence="2">The sequence shown here is derived from an EMBL/GenBank/DDBJ whole genome shotgun (WGS) entry which is preliminary data.</text>
</comment>
<evidence type="ECO:0008006" key="4">
    <source>
        <dbReference type="Google" id="ProtNLM"/>
    </source>
</evidence>